<evidence type="ECO:0000313" key="3">
    <source>
        <dbReference type="Proteomes" id="UP000034325"/>
    </source>
</evidence>
<dbReference type="PANTHER" id="PTHR42692:SF1">
    <property type="entry name" value="NUCLEOTIDE PYROPHOSPHOHYDROLASE"/>
    <property type="match status" value="1"/>
</dbReference>
<dbReference type="Pfam" id="PF03819">
    <property type="entry name" value="MazG"/>
    <property type="match status" value="1"/>
</dbReference>
<dbReference type="InterPro" id="IPR012359">
    <property type="entry name" value="MazG-related_YpjD"/>
</dbReference>
<proteinExistence type="predicted"/>
<dbReference type="PANTHER" id="PTHR42692">
    <property type="entry name" value="NUCLEOTIDE PYROPHOSPHOHYDROLASE"/>
    <property type="match status" value="1"/>
</dbReference>
<dbReference type="CDD" id="cd11531">
    <property type="entry name" value="NTP-PPase_BsYpjD"/>
    <property type="match status" value="1"/>
</dbReference>
<dbReference type="EMBL" id="LBWA01000014">
    <property type="protein sequence ID" value="KKQ97285.1"/>
    <property type="molecule type" value="Genomic_DNA"/>
</dbReference>
<dbReference type="AlphaFoldDB" id="A0A0G0MAB4"/>
<accession>A0A0G0MAB4</accession>
<name>A0A0G0MAB4_9BACT</name>
<comment type="caution">
    <text evidence="2">The sequence shown here is derived from an EMBL/GenBank/DDBJ whole genome shotgun (WGS) entry which is preliminary data.</text>
</comment>
<dbReference type="PIRSF" id="PIRSF029904">
    <property type="entry name" value="UCP029904_pph"/>
    <property type="match status" value="1"/>
</dbReference>
<protein>
    <submittedName>
        <fullName evidence="2">MazG nucleotide pyrophosphohydrolase</fullName>
    </submittedName>
</protein>
<dbReference type="InterPro" id="IPR004518">
    <property type="entry name" value="MazG-like_dom"/>
</dbReference>
<keyword evidence="2" id="KW-0378">Hydrolase</keyword>
<dbReference type="Gene3D" id="1.10.287.1080">
    <property type="entry name" value="MazG-like"/>
    <property type="match status" value="1"/>
</dbReference>
<reference evidence="2 3" key="1">
    <citation type="journal article" date="2015" name="Nature">
        <title>rRNA introns, odd ribosomes, and small enigmatic genomes across a large radiation of phyla.</title>
        <authorList>
            <person name="Brown C.T."/>
            <person name="Hug L.A."/>
            <person name="Thomas B.C."/>
            <person name="Sharon I."/>
            <person name="Castelle C.J."/>
            <person name="Singh A."/>
            <person name="Wilkins M.J."/>
            <person name="Williams K.H."/>
            <person name="Banfield J.F."/>
        </authorList>
    </citation>
    <scope>NUCLEOTIDE SEQUENCE [LARGE SCALE GENOMIC DNA]</scope>
</reference>
<evidence type="ECO:0000259" key="1">
    <source>
        <dbReference type="Pfam" id="PF03819"/>
    </source>
</evidence>
<dbReference type="Proteomes" id="UP000034325">
    <property type="component" value="Unassembled WGS sequence"/>
</dbReference>
<organism evidence="2 3">
    <name type="scientific">Candidatus Woesebacteria bacterium GW2011_GWA1_39_12</name>
    <dbReference type="NCBI Taxonomy" id="1618549"/>
    <lineage>
        <taxon>Bacteria</taxon>
        <taxon>Candidatus Woeseibacteriota</taxon>
    </lineage>
</organism>
<dbReference type="GO" id="GO:0016787">
    <property type="term" value="F:hydrolase activity"/>
    <property type="evidence" value="ECO:0007669"/>
    <property type="project" value="UniProtKB-KW"/>
</dbReference>
<evidence type="ECO:0000313" key="2">
    <source>
        <dbReference type="EMBL" id="KKQ97285.1"/>
    </source>
</evidence>
<dbReference type="SUPFAM" id="SSF101386">
    <property type="entry name" value="all-alpha NTP pyrophosphatases"/>
    <property type="match status" value="1"/>
</dbReference>
<gene>
    <name evidence="2" type="ORF">UT23_C0014G0021</name>
</gene>
<feature type="domain" description="NTP pyrophosphohydrolase MazG-like" evidence="1">
    <location>
        <begin position="21"/>
        <end position="98"/>
    </location>
</feature>
<dbReference type="InterPro" id="IPR047046">
    <property type="entry name" value="YpjD/YvdC"/>
</dbReference>
<sequence>MKGLQKQVDDWTKDNGGYWKPHAILARLMEEVGELAREVNHKFGPKKKKSTEGEKELGDEMADIIFTLICLANSQKIDLDKYFAKMMQKLISRDKDRWKKK</sequence>